<evidence type="ECO:0000313" key="4">
    <source>
        <dbReference type="Proteomes" id="UP001165287"/>
    </source>
</evidence>
<dbReference type="EMBL" id="JAIQUM010000064">
    <property type="protein sequence ID" value="MBZ5752683.1"/>
    <property type="molecule type" value="Genomic_DNA"/>
</dbReference>
<evidence type="ECO:0000256" key="1">
    <source>
        <dbReference type="ARBA" id="ARBA00022801"/>
    </source>
</evidence>
<dbReference type="SUPFAM" id="SSF53474">
    <property type="entry name" value="alpha/beta-Hydrolases"/>
    <property type="match status" value="1"/>
</dbReference>
<dbReference type="Gene3D" id="3.40.50.1820">
    <property type="entry name" value="alpha/beta hydrolase"/>
    <property type="match status" value="1"/>
</dbReference>
<dbReference type="PANTHER" id="PTHR48081:SF8">
    <property type="entry name" value="ALPHA_BETA HYDROLASE FOLD-3 DOMAIN-CONTAINING PROTEIN-RELATED"/>
    <property type="match status" value="1"/>
</dbReference>
<comment type="caution">
    <text evidence="3">The sequence shown here is derived from an EMBL/GenBank/DDBJ whole genome shotgun (WGS) entry which is preliminary data.</text>
</comment>
<gene>
    <name evidence="3" type="ORF">K9V48_21185</name>
</gene>
<dbReference type="PANTHER" id="PTHR48081">
    <property type="entry name" value="AB HYDROLASE SUPERFAMILY PROTEIN C4A8.06C"/>
    <property type="match status" value="1"/>
</dbReference>
<evidence type="ECO:0000313" key="3">
    <source>
        <dbReference type="EMBL" id="MBZ5752683.1"/>
    </source>
</evidence>
<reference evidence="3" key="1">
    <citation type="submission" date="2024-05" db="EMBL/GenBank/DDBJ databases">
        <title>Metabacillus sp. nov., isolated from the rhizosphere soil of tomato plants.</title>
        <authorList>
            <person name="Ma R."/>
        </authorList>
    </citation>
    <scope>NUCLEOTIDE SEQUENCE</scope>
    <source>
        <strain evidence="3">DBTR6</strain>
    </source>
</reference>
<dbReference type="Pfam" id="PF07859">
    <property type="entry name" value="Abhydrolase_3"/>
    <property type="match status" value="1"/>
</dbReference>
<dbReference type="InterPro" id="IPR013094">
    <property type="entry name" value="AB_hydrolase_3"/>
</dbReference>
<dbReference type="GO" id="GO:0016787">
    <property type="term" value="F:hydrolase activity"/>
    <property type="evidence" value="ECO:0007669"/>
    <property type="project" value="UniProtKB-KW"/>
</dbReference>
<proteinExistence type="predicted"/>
<sequence length="315" mass="34775">MPNLGPEAKSYLEIFNQMPAIQSMDPKTVREMFAQAPPVEVELAPLAKIENRFIPVSKDEEISIRIYTPEGEGPFPLFVYYHGGGWVLGDIEISDASCRMIANRTGHIVVSVDYRLSPEYKFPIPLQDSYAALEWVYENAVSLNGSAFKIVVGGDSAGGNLATVVSMMALDQNGPQISAQVLIYPVTNLGYNTASYEEFQQGFGLDKDLMVWFGNHYIRDESDQKNKYVAPLLAEDVSNLPQALVITAECDVLRDEGLAYAKRLKDAGVIVDAICESGLVHGYFTNMAVFPERIKGTISKIAQFLTETNQTIKNA</sequence>
<keyword evidence="1 3" id="KW-0378">Hydrolase</keyword>
<dbReference type="InterPro" id="IPR029058">
    <property type="entry name" value="AB_hydrolase_fold"/>
</dbReference>
<name>A0ABS7UWM4_9BACI</name>
<organism evidence="3 4">
    <name type="scientific">Metabacillus rhizolycopersici</name>
    <dbReference type="NCBI Taxonomy" id="2875709"/>
    <lineage>
        <taxon>Bacteria</taxon>
        <taxon>Bacillati</taxon>
        <taxon>Bacillota</taxon>
        <taxon>Bacilli</taxon>
        <taxon>Bacillales</taxon>
        <taxon>Bacillaceae</taxon>
        <taxon>Metabacillus</taxon>
    </lineage>
</organism>
<feature type="domain" description="Alpha/beta hydrolase fold-3" evidence="2">
    <location>
        <begin position="78"/>
        <end position="284"/>
    </location>
</feature>
<accession>A0ABS7UWM4</accession>
<dbReference type="InterPro" id="IPR050300">
    <property type="entry name" value="GDXG_lipolytic_enzyme"/>
</dbReference>
<dbReference type="RefSeq" id="WP_224141135.1">
    <property type="nucleotide sequence ID" value="NZ_JAIQUM010000064.1"/>
</dbReference>
<evidence type="ECO:0000259" key="2">
    <source>
        <dbReference type="Pfam" id="PF07859"/>
    </source>
</evidence>
<keyword evidence="4" id="KW-1185">Reference proteome</keyword>
<protein>
    <submittedName>
        <fullName evidence="3">Alpha/beta hydrolase</fullName>
    </submittedName>
</protein>
<dbReference type="Proteomes" id="UP001165287">
    <property type="component" value="Unassembled WGS sequence"/>
</dbReference>